<gene>
    <name evidence="1" type="ORF">L1987_27771</name>
</gene>
<reference evidence="2" key="1">
    <citation type="journal article" date="2022" name="Mol. Ecol. Resour.">
        <title>The genomes of chicory, endive, great burdock and yacon provide insights into Asteraceae palaeo-polyploidization history and plant inulin production.</title>
        <authorList>
            <person name="Fan W."/>
            <person name="Wang S."/>
            <person name="Wang H."/>
            <person name="Wang A."/>
            <person name="Jiang F."/>
            <person name="Liu H."/>
            <person name="Zhao H."/>
            <person name="Xu D."/>
            <person name="Zhang Y."/>
        </authorList>
    </citation>
    <scope>NUCLEOTIDE SEQUENCE [LARGE SCALE GENOMIC DNA]</scope>
    <source>
        <strain evidence="2">cv. Yunnan</strain>
    </source>
</reference>
<comment type="caution">
    <text evidence="1">The sequence shown here is derived from an EMBL/GenBank/DDBJ whole genome shotgun (WGS) entry which is preliminary data.</text>
</comment>
<dbReference type="EMBL" id="CM042026">
    <property type="protein sequence ID" value="KAI3805412.1"/>
    <property type="molecule type" value="Genomic_DNA"/>
</dbReference>
<dbReference type="Proteomes" id="UP001056120">
    <property type="component" value="Linkage Group LG09"/>
</dbReference>
<evidence type="ECO:0000313" key="1">
    <source>
        <dbReference type="EMBL" id="KAI3805412.1"/>
    </source>
</evidence>
<name>A0ACB9IC55_9ASTR</name>
<accession>A0ACB9IC55</accession>
<keyword evidence="2" id="KW-1185">Reference proteome</keyword>
<reference evidence="1 2" key="2">
    <citation type="journal article" date="2022" name="Mol. Ecol. Resour.">
        <title>The genomes of chicory, endive, great burdock and yacon provide insights into Asteraceae paleo-polyploidization history and plant inulin production.</title>
        <authorList>
            <person name="Fan W."/>
            <person name="Wang S."/>
            <person name="Wang H."/>
            <person name="Wang A."/>
            <person name="Jiang F."/>
            <person name="Liu H."/>
            <person name="Zhao H."/>
            <person name="Xu D."/>
            <person name="Zhang Y."/>
        </authorList>
    </citation>
    <scope>NUCLEOTIDE SEQUENCE [LARGE SCALE GENOMIC DNA]</scope>
    <source>
        <strain evidence="2">cv. Yunnan</strain>
        <tissue evidence="1">Leaves</tissue>
    </source>
</reference>
<organism evidence="1 2">
    <name type="scientific">Smallanthus sonchifolius</name>
    <dbReference type="NCBI Taxonomy" id="185202"/>
    <lineage>
        <taxon>Eukaryota</taxon>
        <taxon>Viridiplantae</taxon>
        <taxon>Streptophyta</taxon>
        <taxon>Embryophyta</taxon>
        <taxon>Tracheophyta</taxon>
        <taxon>Spermatophyta</taxon>
        <taxon>Magnoliopsida</taxon>
        <taxon>eudicotyledons</taxon>
        <taxon>Gunneridae</taxon>
        <taxon>Pentapetalae</taxon>
        <taxon>asterids</taxon>
        <taxon>campanulids</taxon>
        <taxon>Asterales</taxon>
        <taxon>Asteraceae</taxon>
        <taxon>Asteroideae</taxon>
        <taxon>Heliantheae alliance</taxon>
        <taxon>Millerieae</taxon>
        <taxon>Smallanthus</taxon>
    </lineage>
</organism>
<protein>
    <submittedName>
        <fullName evidence="1">Uncharacterized protein</fullName>
    </submittedName>
</protein>
<proteinExistence type="predicted"/>
<sequence length="187" mass="21578">MDQTINHISIERKTSAIREFFRRWTSREAHFLIQKVANEDQIQDQTGPFIRRSRLYSSGAFHDIKLLRTQSDSPCSSSSNVSPKQSSSHPHGKPFFTFLSSSDAREANKVEMILRCYKRCFIENRKSPSKRLSRSKWFQDATKDAAHKIEQLNIAGVNDVSSESSFYCYNKVFVRYISIPGNSNTRT</sequence>
<evidence type="ECO:0000313" key="2">
    <source>
        <dbReference type="Proteomes" id="UP001056120"/>
    </source>
</evidence>